<dbReference type="AlphaFoldDB" id="A0A7V9AAJ2"/>
<feature type="region of interest" description="Disordered" evidence="11">
    <location>
        <begin position="1"/>
        <end position="42"/>
    </location>
</feature>
<dbReference type="Pfam" id="PF02163">
    <property type="entry name" value="Peptidase_M50"/>
    <property type="match status" value="1"/>
</dbReference>
<name>A0A7V9AAJ2_9BACT</name>
<keyword evidence="9" id="KW-0482">Metalloprotease</keyword>
<evidence type="ECO:0000256" key="4">
    <source>
        <dbReference type="ARBA" id="ARBA00022670"/>
    </source>
</evidence>
<dbReference type="Gene3D" id="2.30.42.10">
    <property type="match status" value="2"/>
</dbReference>
<feature type="domain" description="PDZ" evidence="13">
    <location>
        <begin position="183"/>
        <end position="254"/>
    </location>
</feature>
<dbReference type="InterPro" id="IPR004387">
    <property type="entry name" value="Pept_M50_Zn"/>
</dbReference>
<comment type="subcellular location">
    <subcellularLocation>
        <location evidence="2">Membrane</location>
        <topology evidence="2">Multi-pass membrane protein</topology>
    </subcellularLocation>
</comment>
<keyword evidence="6" id="KW-0378">Hydrolase</keyword>
<keyword evidence="8 12" id="KW-1133">Transmembrane helix</keyword>
<evidence type="ECO:0000259" key="13">
    <source>
        <dbReference type="SMART" id="SM00228"/>
    </source>
</evidence>
<evidence type="ECO:0000256" key="6">
    <source>
        <dbReference type="ARBA" id="ARBA00022801"/>
    </source>
</evidence>
<evidence type="ECO:0000256" key="10">
    <source>
        <dbReference type="ARBA" id="ARBA00023136"/>
    </source>
</evidence>
<feature type="transmembrane region" description="Helical" evidence="12">
    <location>
        <begin position="51"/>
        <end position="68"/>
    </location>
</feature>
<feature type="compositionally biased region" description="Pro residues" evidence="11">
    <location>
        <begin position="7"/>
        <end position="16"/>
    </location>
</feature>
<dbReference type="Proteomes" id="UP000542342">
    <property type="component" value="Unassembled WGS sequence"/>
</dbReference>
<dbReference type="InterPro" id="IPR001478">
    <property type="entry name" value="PDZ"/>
</dbReference>
<dbReference type="GO" id="GO:0006508">
    <property type="term" value="P:proteolysis"/>
    <property type="evidence" value="ECO:0007669"/>
    <property type="project" value="UniProtKB-KW"/>
</dbReference>
<evidence type="ECO:0000313" key="15">
    <source>
        <dbReference type="Proteomes" id="UP000542342"/>
    </source>
</evidence>
<evidence type="ECO:0000256" key="2">
    <source>
        <dbReference type="ARBA" id="ARBA00004141"/>
    </source>
</evidence>
<keyword evidence="5 12" id="KW-0812">Transmembrane</keyword>
<dbReference type="RefSeq" id="WP_194536480.1">
    <property type="nucleotide sequence ID" value="NZ_JACEFB010000001.1"/>
</dbReference>
<proteinExistence type="inferred from homology"/>
<comment type="cofactor">
    <cofactor evidence="1">
        <name>Zn(2+)</name>
        <dbReference type="ChEBI" id="CHEBI:29105"/>
    </cofactor>
</comment>
<evidence type="ECO:0000256" key="9">
    <source>
        <dbReference type="ARBA" id="ARBA00023049"/>
    </source>
</evidence>
<dbReference type="GO" id="GO:0004222">
    <property type="term" value="F:metalloendopeptidase activity"/>
    <property type="evidence" value="ECO:0007669"/>
    <property type="project" value="InterPro"/>
</dbReference>
<evidence type="ECO:0000256" key="11">
    <source>
        <dbReference type="SAM" id="MobiDB-lite"/>
    </source>
</evidence>
<evidence type="ECO:0000313" key="14">
    <source>
        <dbReference type="EMBL" id="MBA2225083.1"/>
    </source>
</evidence>
<feature type="transmembrane region" description="Helical" evidence="12">
    <location>
        <begin position="744"/>
        <end position="767"/>
    </location>
</feature>
<dbReference type="PANTHER" id="PTHR42837:SF2">
    <property type="entry name" value="MEMBRANE METALLOPROTEASE ARASP2, CHLOROPLASTIC-RELATED"/>
    <property type="match status" value="1"/>
</dbReference>
<comment type="caution">
    <text evidence="14">The sequence shown here is derived from an EMBL/GenBank/DDBJ whole genome shotgun (WGS) entry which is preliminary data.</text>
</comment>
<dbReference type="EMBL" id="JACEFB010000001">
    <property type="protein sequence ID" value="MBA2225083.1"/>
    <property type="molecule type" value="Genomic_DNA"/>
</dbReference>
<organism evidence="14 15">
    <name type="scientific">Thermogemmata fonticola</name>
    <dbReference type="NCBI Taxonomy" id="2755323"/>
    <lineage>
        <taxon>Bacteria</taxon>
        <taxon>Pseudomonadati</taxon>
        <taxon>Planctomycetota</taxon>
        <taxon>Planctomycetia</taxon>
        <taxon>Gemmatales</taxon>
        <taxon>Gemmataceae</taxon>
        <taxon>Thermogemmata</taxon>
    </lineage>
</organism>
<keyword evidence="4 14" id="KW-0645">Protease</keyword>
<evidence type="ECO:0000256" key="12">
    <source>
        <dbReference type="SAM" id="Phobius"/>
    </source>
</evidence>
<feature type="transmembrane region" description="Helical" evidence="12">
    <location>
        <begin position="166"/>
        <end position="189"/>
    </location>
</feature>
<dbReference type="InterPro" id="IPR008915">
    <property type="entry name" value="Peptidase_M50"/>
</dbReference>
<dbReference type="InterPro" id="IPR036034">
    <property type="entry name" value="PDZ_sf"/>
</dbReference>
<evidence type="ECO:0000256" key="8">
    <source>
        <dbReference type="ARBA" id="ARBA00022989"/>
    </source>
</evidence>
<gene>
    <name evidence="14" type="ORF">H0921_02790</name>
</gene>
<evidence type="ECO:0000256" key="5">
    <source>
        <dbReference type="ARBA" id="ARBA00022692"/>
    </source>
</evidence>
<sequence length="777" mass="85589">MDTRSPAPDPLNPSGPPLQEVSQGAMASSPQPQEASPPPPEGPIAWLRRHAVSLLITAALIAVVFLYLDPIDTLKVVIGLGLVIFIHELGHFLAAKWCDVHVTTFSIGFGPALPFCSFQWGETTYKVGMIPLGGYVQMVGEGEATDGEETDNDPRSYRNKSVGQRMLIISAGVIMNVLLGMVCFVGAYLHGVKEIPAAIGAVESGSAAWRAGLRADDDIVRIASRDRPFFDDLRPIVMSTAAGEVVELVVRRPDGTQQTYQVEPRRDEGARFPQLGIVPPFRPELLSFRKAPVPPVIAGSAAARATPPFEPGDRIIAMSDPQNPRQVTPLRPDTREPDRGPDIADYYARLQALAGQTIVVRVLRSQPDGQEKPVDITVPPAFRADLGLRMRFGEIAAVREGGPAAQAGVLAHQDQPPRPGDRIRHIQLPEVDGTTTWLTTGDEKAPDSTVTVRKLDPLLLPYELRQWADRQLARGAEAKLQVRLTVLRTVGHQEAKPVELTLYYDAAYHNDRVTISLPNSPIPLAGLGLAYWVETMVDQVLPDSPASGVLQPNDVILAARLYSLDDHGNLRPGEWFDKLKPHQWAYVDAALQRQPPHRLDLRVQRGESILEVSLEARPDTQHPLEDRGLLLARDYRIQKAEGLAEALSLGTWRVIRFIKYVYMSLYGMISPSGRISPKTMSGPLTIANVSYRVAGEDFWQFLLFIGMISVNLAVVNFLPIPVLDGGHMVFLILEKILGRPVPERLFHIAMYIGLAIILGLMIFVIALDIQRLLFGWF</sequence>
<evidence type="ECO:0000256" key="7">
    <source>
        <dbReference type="ARBA" id="ARBA00022833"/>
    </source>
</evidence>
<dbReference type="CDD" id="cd06163">
    <property type="entry name" value="S2P-M50_PDZ_RseP-like"/>
    <property type="match status" value="2"/>
</dbReference>
<dbReference type="PANTHER" id="PTHR42837">
    <property type="entry name" value="REGULATOR OF SIGMA-E PROTEASE RSEP"/>
    <property type="match status" value="1"/>
</dbReference>
<feature type="transmembrane region" description="Helical" evidence="12">
    <location>
        <begin position="698"/>
        <end position="723"/>
    </location>
</feature>
<dbReference type="GO" id="GO:0016020">
    <property type="term" value="C:membrane"/>
    <property type="evidence" value="ECO:0007669"/>
    <property type="project" value="UniProtKB-SubCell"/>
</dbReference>
<reference evidence="14 15" key="1">
    <citation type="submission" date="2020-07" db="EMBL/GenBank/DDBJ databases">
        <title>Thermogemmata thermophila gen. nov., sp. nov., a novel moderate thermophilic planctomycete from a Kamchatka hot spring.</title>
        <authorList>
            <person name="Elcheninov A.G."/>
            <person name="Podosokorskaya O.A."/>
            <person name="Kovaleva O.L."/>
            <person name="Novikov A."/>
            <person name="Bonch-Osmolovskaya E.A."/>
            <person name="Toshchakov S.V."/>
            <person name="Kublanov I.V."/>
        </authorList>
    </citation>
    <scope>NUCLEOTIDE SEQUENCE [LARGE SCALE GENOMIC DNA]</scope>
    <source>
        <strain evidence="14 15">2918</strain>
    </source>
</reference>
<dbReference type="SUPFAM" id="SSF50156">
    <property type="entry name" value="PDZ domain-like"/>
    <property type="match status" value="2"/>
</dbReference>
<accession>A0A7V9AAJ2</accession>
<keyword evidence="10 12" id="KW-0472">Membrane</keyword>
<evidence type="ECO:0000256" key="3">
    <source>
        <dbReference type="ARBA" id="ARBA00007931"/>
    </source>
</evidence>
<protein>
    <submittedName>
        <fullName evidence="14">Site-2 protease family protein</fullName>
    </submittedName>
</protein>
<keyword evidence="15" id="KW-1185">Reference proteome</keyword>
<dbReference type="SMART" id="SM00228">
    <property type="entry name" value="PDZ"/>
    <property type="match status" value="1"/>
</dbReference>
<comment type="similarity">
    <text evidence="3">Belongs to the peptidase M50B family.</text>
</comment>
<keyword evidence="7" id="KW-0862">Zinc</keyword>
<feature type="transmembrane region" description="Helical" evidence="12">
    <location>
        <begin position="74"/>
        <end position="94"/>
    </location>
</feature>
<feature type="region of interest" description="Disordered" evidence="11">
    <location>
        <begin position="314"/>
        <end position="339"/>
    </location>
</feature>
<evidence type="ECO:0000256" key="1">
    <source>
        <dbReference type="ARBA" id="ARBA00001947"/>
    </source>
</evidence>